<dbReference type="NCBIfam" id="NF041770">
    <property type="entry name" value="CFI_box_CTERM"/>
    <property type="match status" value="1"/>
</dbReference>
<feature type="domain" description="Bacterial repeat" evidence="1">
    <location>
        <begin position="63"/>
        <end position="138"/>
    </location>
</feature>
<feature type="domain" description="Bacterial repeat" evidence="1">
    <location>
        <begin position="7"/>
        <end position="61"/>
    </location>
</feature>
<dbReference type="InterPro" id="IPR044060">
    <property type="entry name" value="Bacterial_rp_domain"/>
</dbReference>
<dbReference type="EMBL" id="BART01007556">
    <property type="protein sequence ID" value="GAG59642.1"/>
    <property type="molecule type" value="Genomic_DNA"/>
</dbReference>
<evidence type="ECO:0000259" key="1">
    <source>
        <dbReference type="Pfam" id="PF18998"/>
    </source>
</evidence>
<dbReference type="Pfam" id="PF18998">
    <property type="entry name" value="Flg_new_2"/>
    <property type="match status" value="4"/>
</dbReference>
<feature type="non-terminal residue" evidence="2">
    <location>
        <position position="1"/>
    </location>
</feature>
<protein>
    <recommendedName>
        <fullName evidence="1">Bacterial repeat domain-containing protein</fullName>
    </recommendedName>
</protein>
<accession>X0ZNJ7</accession>
<comment type="caution">
    <text evidence="2">The sequence shown here is derived from an EMBL/GenBank/DDBJ whole genome shotgun (WGS) entry which is preliminary data.</text>
</comment>
<organism evidence="2">
    <name type="scientific">marine sediment metagenome</name>
    <dbReference type="NCBI Taxonomy" id="412755"/>
    <lineage>
        <taxon>unclassified sequences</taxon>
        <taxon>metagenomes</taxon>
        <taxon>ecological metagenomes</taxon>
    </lineage>
</organism>
<feature type="non-terminal residue" evidence="2">
    <location>
        <position position="456"/>
    </location>
</feature>
<feature type="domain" description="Bacterial repeat" evidence="1">
    <location>
        <begin position="140"/>
        <end position="214"/>
    </location>
</feature>
<evidence type="ECO:0000313" key="2">
    <source>
        <dbReference type="EMBL" id="GAG59642.1"/>
    </source>
</evidence>
<reference evidence="2" key="1">
    <citation type="journal article" date="2014" name="Front. Microbiol.">
        <title>High frequency of phylogenetically diverse reductive dehalogenase-homologous genes in deep subseafloor sedimentary metagenomes.</title>
        <authorList>
            <person name="Kawai M."/>
            <person name="Futagami T."/>
            <person name="Toyoda A."/>
            <person name="Takaki Y."/>
            <person name="Nishi S."/>
            <person name="Hori S."/>
            <person name="Arai W."/>
            <person name="Tsubouchi T."/>
            <person name="Morono Y."/>
            <person name="Uchiyama I."/>
            <person name="Ito T."/>
            <person name="Fujiyama A."/>
            <person name="Inagaki F."/>
            <person name="Takami H."/>
        </authorList>
    </citation>
    <scope>NUCLEOTIDE SEQUENCE</scope>
    <source>
        <strain evidence="2">Expedition CK06-06</strain>
    </source>
</reference>
<sequence length="456" mass="48493">PGEGVFTYDEGTVVDLVAEADACYEFVNWTGDVSNIADVHATSTDITMNGDYSITANFALIEYDLSISSTVGGNVTTPGEGTFTRGCGEVVDLVAEADACYEFVEWTGDTDDIDDPGSATTTITLNGDYSITANFALIEYDLSISSMVGGDVTTPGEGTFPYDCGTAVDLVATPGAGYRFDEWTGDVGTIADVNAAATNITMNGDYPITAEFVRQYDLTTNSTEGGSVTEPGEGVFTYDDGEIVDLVAEAEEGYQFVEWTGNVSIIADVEAASTNITMNGDYSIKAEFEELPPPPEDPTVTTQAATGVSASSATLNMNYTAGGFSQVEVRFAYKNSADSAWSYTDWVSKTTAGTHAESLTELDSNTEYEFTARLKYNDTMEGTPLQFTTDKSSTPSPSGGCFIATAAYGTPTAEQIDVLREFRDVVLLESTAGSQFVFLYYQLSPPVADFISGSSF</sequence>
<feature type="domain" description="Bacterial repeat" evidence="1">
    <location>
        <begin position="216"/>
        <end position="290"/>
    </location>
</feature>
<dbReference type="InterPro" id="IPR049886">
    <property type="entry name" value="CFI_box_CTERM_dom"/>
</dbReference>
<dbReference type="AlphaFoldDB" id="X0ZNJ7"/>
<name>X0ZNJ7_9ZZZZ</name>
<gene>
    <name evidence="2" type="ORF">S01H4_17176</name>
</gene>
<proteinExistence type="predicted"/>